<evidence type="ECO:0000259" key="5">
    <source>
        <dbReference type="PROSITE" id="PS50090"/>
    </source>
</evidence>
<keyword evidence="2" id="KW-0238">DNA-binding</keyword>
<dbReference type="SMART" id="SM00717">
    <property type="entry name" value="SANT"/>
    <property type="match status" value="3"/>
</dbReference>
<dbReference type="PANTHER" id="PTHR46621:SF1">
    <property type="entry name" value="SNRNA-ACTIVATING PROTEIN COMPLEX SUBUNIT 4"/>
    <property type="match status" value="1"/>
</dbReference>
<protein>
    <recommendedName>
        <fullName evidence="9">Homeodomain-like protein</fullName>
    </recommendedName>
</protein>
<evidence type="ECO:0000313" key="7">
    <source>
        <dbReference type="EMBL" id="RKP31303.1"/>
    </source>
</evidence>
<dbReference type="PROSITE" id="PS51294">
    <property type="entry name" value="HTH_MYB"/>
    <property type="match status" value="2"/>
</dbReference>
<dbReference type="Gene3D" id="1.10.10.60">
    <property type="entry name" value="Homeodomain-like"/>
    <property type="match status" value="3"/>
</dbReference>
<dbReference type="Pfam" id="PF00249">
    <property type="entry name" value="Myb_DNA-binding"/>
    <property type="match status" value="2"/>
</dbReference>
<evidence type="ECO:0000313" key="8">
    <source>
        <dbReference type="Proteomes" id="UP000268321"/>
    </source>
</evidence>
<dbReference type="SUPFAM" id="SSF46689">
    <property type="entry name" value="Homeodomain-like"/>
    <property type="match status" value="2"/>
</dbReference>
<dbReference type="EMBL" id="ML004443">
    <property type="protein sequence ID" value="RKP31303.1"/>
    <property type="molecule type" value="Genomic_DNA"/>
</dbReference>
<evidence type="ECO:0008006" key="9">
    <source>
        <dbReference type="Google" id="ProtNLM"/>
    </source>
</evidence>
<evidence type="ECO:0000259" key="6">
    <source>
        <dbReference type="PROSITE" id="PS51294"/>
    </source>
</evidence>
<dbReference type="InterPro" id="IPR001005">
    <property type="entry name" value="SANT/Myb"/>
</dbReference>
<keyword evidence="1" id="KW-0805">Transcription regulation</keyword>
<dbReference type="GO" id="GO:0000978">
    <property type="term" value="F:RNA polymerase II cis-regulatory region sequence-specific DNA binding"/>
    <property type="evidence" value="ECO:0007669"/>
    <property type="project" value="TreeGrafter"/>
</dbReference>
<gene>
    <name evidence="7" type="ORF">METBISCDRAFT_14368</name>
</gene>
<keyword evidence="8" id="KW-1185">Reference proteome</keyword>
<evidence type="ECO:0000256" key="1">
    <source>
        <dbReference type="ARBA" id="ARBA00023015"/>
    </source>
</evidence>
<feature type="domain" description="Myb-like" evidence="5">
    <location>
        <begin position="24"/>
        <end position="88"/>
    </location>
</feature>
<keyword evidence="4" id="KW-0539">Nucleus</keyword>
<feature type="domain" description="Myb-like" evidence="5">
    <location>
        <begin position="149"/>
        <end position="192"/>
    </location>
</feature>
<dbReference type="GO" id="GO:0019185">
    <property type="term" value="C:snRNA-activating protein complex"/>
    <property type="evidence" value="ECO:0007669"/>
    <property type="project" value="TreeGrafter"/>
</dbReference>
<reference evidence="8" key="1">
    <citation type="journal article" date="2018" name="Nat. Microbiol.">
        <title>Leveraging single-cell genomics to expand the fungal tree of life.</title>
        <authorList>
            <person name="Ahrendt S.R."/>
            <person name="Quandt C.A."/>
            <person name="Ciobanu D."/>
            <person name="Clum A."/>
            <person name="Salamov A."/>
            <person name="Andreopoulos B."/>
            <person name="Cheng J.F."/>
            <person name="Woyke T."/>
            <person name="Pelin A."/>
            <person name="Henrissat B."/>
            <person name="Reynolds N.K."/>
            <person name="Benny G.L."/>
            <person name="Smith M.E."/>
            <person name="James T.Y."/>
            <person name="Grigoriev I.V."/>
        </authorList>
    </citation>
    <scope>NUCLEOTIDE SEQUENCE [LARGE SCALE GENOMIC DNA]</scope>
    <source>
        <strain evidence="8">Baker2002</strain>
    </source>
</reference>
<dbReference type="InterPro" id="IPR009057">
    <property type="entry name" value="Homeodomain-like_sf"/>
</dbReference>
<evidence type="ECO:0000256" key="3">
    <source>
        <dbReference type="ARBA" id="ARBA00023163"/>
    </source>
</evidence>
<feature type="domain" description="HTH myb-type" evidence="6">
    <location>
        <begin position="149"/>
        <end position="196"/>
    </location>
</feature>
<dbReference type="InterPro" id="IPR051575">
    <property type="entry name" value="Myb-like_DNA-bd"/>
</dbReference>
<sequence>MDRAFEAGKPLDTITITQSLGLQTFRKSRRLWTNDDDALLQTRLNQMYPEVLTTQDFDASKVDWRLIAEAFGGTRKAKECRRRWVALLDPNLRRGRWTAEEDSLLMEQYNKHGSLWHTIARNIEGRSEHQCSKRYREILDPDVRDRLKRWTESEDVQLVRMIVKHGTKWKTIASELELRLPLSCRNRWRTLVTHVARGRAT</sequence>
<feature type="domain" description="HTH myb-type" evidence="6">
    <location>
        <begin position="89"/>
        <end position="143"/>
    </location>
</feature>
<dbReference type="PROSITE" id="PS50090">
    <property type="entry name" value="MYB_LIKE"/>
    <property type="match status" value="3"/>
</dbReference>
<feature type="domain" description="Myb-like" evidence="5">
    <location>
        <begin position="89"/>
        <end position="139"/>
    </location>
</feature>
<dbReference type="PANTHER" id="PTHR46621">
    <property type="entry name" value="SNRNA-ACTIVATING PROTEIN COMPLEX SUBUNIT 4"/>
    <property type="match status" value="1"/>
</dbReference>
<dbReference type="OrthoDB" id="2143914at2759"/>
<dbReference type="Proteomes" id="UP000268321">
    <property type="component" value="Unassembled WGS sequence"/>
</dbReference>
<evidence type="ECO:0000256" key="4">
    <source>
        <dbReference type="ARBA" id="ARBA00023242"/>
    </source>
</evidence>
<dbReference type="GO" id="GO:0001006">
    <property type="term" value="F:RNA polymerase III type 3 promoter sequence-specific DNA binding"/>
    <property type="evidence" value="ECO:0007669"/>
    <property type="project" value="TreeGrafter"/>
</dbReference>
<dbReference type="CDD" id="cd00167">
    <property type="entry name" value="SANT"/>
    <property type="match status" value="3"/>
</dbReference>
<keyword evidence="3" id="KW-0804">Transcription</keyword>
<proteinExistence type="predicted"/>
<feature type="non-terminal residue" evidence="7">
    <location>
        <position position="201"/>
    </location>
</feature>
<organism evidence="7 8">
    <name type="scientific">Metschnikowia bicuspidata</name>
    <dbReference type="NCBI Taxonomy" id="27322"/>
    <lineage>
        <taxon>Eukaryota</taxon>
        <taxon>Fungi</taxon>
        <taxon>Dikarya</taxon>
        <taxon>Ascomycota</taxon>
        <taxon>Saccharomycotina</taxon>
        <taxon>Pichiomycetes</taxon>
        <taxon>Metschnikowiaceae</taxon>
        <taxon>Metschnikowia</taxon>
    </lineage>
</organism>
<name>A0A4P9ZER6_9ASCO</name>
<dbReference type="InterPro" id="IPR017930">
    <property type="entry name" value="Myb_dom"/>
</dbReference>
<accession>A0A4P9ZER6</accession>
<dbReference type="AlphaFoldDB" id="A0A4P9ZER6"/>
<evidence type="ECO:0000256" key="2">
    <source>
        <dbReference type="ARBA" id="ARBA00023125"/>
    </source>
</evidence>
<dbReference type="GO" id="GO:0042795">
    <property type="term" value="P:snRNA transcription by RNA polymerase II"/>
    <property type="evidence" value="ECO:0007669"/>
    <property type="project" value="TreeGrafter"/>
</dbReference>
<dbReference type="GO" id="GO:0042796">
    <property type="term" value="P:snRNA transcription by RNA polymerase III"/>
    <property type="evidence" value="ECO:0007669"/>
    <property type="project" value="TreeGrafter"/>
</dbReference>